<feature type="region of interest" description="Disordered" evidence="1">
    <location>
        <begin position="793"/>
        <end position="832"/>
    </location>
</feature>
<dbReference type="PANTHER" id="PTHR22716:SF1">
    <property type="entry name" value="ETS CLASS TRANSCRIPTION FACTOR-RELATED"/>
    <property type="match status" value="1"/>
</dbReference>
<accession>A0A8R1DIQ2</accession>
<feature type="domain" description="Lin-15A/B-like" evidence="2">
    <location>
        <begin position="1049"/>
        <end position="1166"/>
    </location>
</feature>
<name>A0A8R1DIQ2_CAEJA</name>
<dbReference type="GO" id="GO:0040027">
    <property type="term" value="P:negative regulation of vulval development"/>
    <property type="evidence" value="ECO:0007669"/>
    <property type="project" value="InterPro"/>
</dbReference>
<evidence type="ECO:0000259" key="2">
    <source>
        <dbReference type="Pfam" id="PF25375"/>
    </source>
</evidence>
<feature type="region of interest" description="Disordered" evidence="1">
    <location>
        <begin position="844"/>
        <end position="884"/>
    </location>
</feature>
<dbReference type="PANTHER" id="PTHR22716">
    <property type="entry name" value="ETS CLASS TRANSCRIPTION FACTOR-RELATED-RELATED"/>
    <property type="match status" value="1"/>
</dbReference>
<reference evidence="3" key="2">
    <citation type="submission" date="2022-06" db="UniProtKB">
        <authorList>
            <consortium name="EnsemblMetazoa"/>
        </authorList>
    </citation>
    <scope>IDENTIFICATION</scope>
    <source>
        <strain evidence="3">DF5081</strain>
    </source>
</reference>
<dbReference type="InterPro" id="IPR040129">
    <property type="entry name" value="Lin-15B-like"/>
</dbReference>
<feature type="compositionally biased region" description="Basic and acidic residues" evidence="1">
    <location>
        <begin position="822"/>
        <end position="832"/>
    </location>
</feature>
<evidence type="ECO:0000256" key="1">
    <source>
        <dbReference type="SAM" id="MobiDB-lite"/>
    </source>
</evidence>
<proteinExistence type="predicted"/>
<dbReference type="EnsemblMetazoa" id="CJA03908.1">
    <property type="protein sequence ID" value="CJA03908.1"/>
    <property type="gene ID" value="WBGene00123112"/>
</dbReference>
<sequence>MEKKRTLKKFLKRLKRFDLTCKQEDLCCNDSIVMTEFDCKLWNKLKTKTRKISKWTNQLTRRVRNENHASKAKTEKTKIVAKKYKESILEIYSMKADSCTQYSKHQTEKGNLECNFHIPQLDMSLASSTDTAGPGTSAPITRSQEQPVSIRPMSLRPAGIMRHRPRPVPQQEEVIQSAALTDSRTDALITNFIVGSGLPYEIVNDPIFTELLSYMNPRCVLPTPKLIEACAEKMGNPGKPIVNYQKTQGPLSVTLHVTDTNHKKYLAFSIHYFNETRHRRNVIYLRELLLSKLDENNLLTTLRRAVSAYNYANVKFTNLVVSNDELYALLHRSGVVKRTFVCFYKYVSQFVEKILAFDDFASGLEQLRTFITVVKKDPDAYSKFRRMQLTKNAELDLPALDNSVWESTMVFLTRCLILHETFTEFSERCNIEIYISHAVFNQLVILQRVLQKCVACSRELSTKTSSISQVIPALLGLRSFIASAWGQNSLWKDVREGFTEVFSPLTSGSQAQRYDIATLLDPRYAYNESIYAQQVWTSIEKKLTRDFTVFDRVPNSERNFNVDLSSVGKDERIRILTTEFKLYRQLIIGVRPDDNDDPFSWWSRRSSDLEYLSVFAREFLACPAVSIDADYYFANGGKFSHLCYTYNHQLVENCLNAAGIHQEFRGRGASVDFIQPRQIDQLNTIANRRQKELNIKRFDGVDRSSSKDEYDRLMQSEYPPPPTVSEILKRPKIMDRDLSPSLVVKQELSPDNEVKPMTESNPVFKLTPSELGRGASITERYLAQNRPIKKMFRVVPPENPRQKPQIVQITNPSQLKPTPAEPTKEEKPKDLLNDLELKDIKEEPLDEDDVQAPVSAPVPQPSVQTPKPYSIKVRTPTNTSQISDSSAYLRGGVFTSTPQTRYSNNAAPKPSIASGVTFPKDRPLPQTVAPANFVQKYAQTQKFVQKFVVRKPQIQTLPGSVHELKHNGQNWKKNIFHQSEEKPETLAFYASKPGLPARNSLLRNTFDCFDDFDDSDEEVSHSRDSTFNEVLNRMHSERMYMPQPKKPCNRRCAVCNSMEEHDKLKNVTIDTEKLMIVLGAAYRNEMSIMEARSCLCRVTKTYMCRVHFAEACDEICKMLRVKCPDEIATCTQDRINTALITVVQIRGRSMTVPELRKCLLNFTNKYWEEPAPTRGKNDQQATSDDATRPMETED</sequence>
<feature type="compositionally biased region" description="Basic and acidic residues" evidence="1">
    <location>
        <begin position="1185"/>
        <end position="1194"/>
    </location>
</feature>
<feature type="compositionally biased region" description="Low complexity" evidence="1">
    <location>
        <begin position="851"/>
        <end position="864"/>
    </location>
</feature>
<dbReference type="Proteomes" id="UP000005237">
    <property type="component" value="Unassembled WGS sequence"/>
</dbReference>
<dbReference type="AlphaFoldDB" id="A0A8R1DIQ2"/>
<dbReference type="Pfam" id="PF25375">
    <property type="entry name" value="Lin-15B"/>
    <property type="match status" value="1"/>
</dbReference>
<feature type="compositionally biased region" description="Polar residues" evidence="1">
    <location>
        <begin position="805"/>
        <end position="815"/>
    </location>
</feature>
<dbReference type="InterPro" id="IPR057432">
    <property type="entry name" value="Lin-15A/B-like_dom"/>
</dbReference>
<feature type="region of interest" description="Disordered" evidence="1">
    <location>
        <begin position="125"/>
        <end position="148"/>
    </location>
</feature>
<feature type="compositionally biased region" description="Polar residues" evidence="1">
    <location>
        <begin position="138"/>
        <end position="147"/>
    </location>
</feature>
<reference evidence="4" key="1">
    <citation type="submission" date="2010-08" db="EMBL/GenBank/DDBJ databases">
        <authorList>
            <consortium name="Caenorhabditis japonica Sequencing Consortium"/>
            <person name="Wilson R.K."/>
        </authorList>
    </citation>
    <scope>NUCLEOTIDE SEQUENCE [LARGE SCALE GENOMIC DNA]</scope>
    <source>
        <strain evidence="4">DF5081</strain>
    </source>
</reference>
<keyword evidence="4" id="KW-1185">Reference proteome</keyword>
<protein>
    <recommendedName>
        <fullName evidence="2">Lin-15A/B-like domain-containing protein</fullName>
    </recommendedName>
</protein>
<dbReference type="InterPro" id="IPR012337">
    <property type="entry name" value="RNaseH-like_sf"/>
</dbReference>
<evidence type="ECO:0000313" key="3">
    <source>
        <dbReference type="EnsemblMetazoa" id="CJA03908.1"/>
    </source>
</evidence>
<dbReference type="SUPFAM" id="SSF53098">
    <property type="entry name" value="Ribonuclease H-like"/>
    <property type="match status" value="1"/>
</dbReference>
<evidence type="ECO:0000313" key="4">
    <source>
        <dbReference type="Proteomes" id="UP000005237"/>
    </source>
</evidence>
<feature type="region of interest" description="Disordered" evidence="1">
    <location>
        <begin position="1169"/>
        <end position="1194"/>
    </location>
</feature>
<feature type="compositionally biased region" description="Polar residues" evidence="1">
    <location>
        <begin position="875"/>
        <end position="884"/>
    </location>
</feature>
<organism evidence="3 4">
    <name type="scientific">Caenorhabditis japonica</name>
    <dbReference type="NCBI Taxonomy" id="281687"/>
    <lineage>
        <taxon>Eukaryota</taxon>
        <taxon>Metazoa</taxon>
        <taxon>Ecdysozoa</taxon>
        <taxon>Nematoda</taxon>
        <taxon>Chromadorea</taxon>
        <taxon>Rhabditida</taxon>
        <taxon>Rhabditina</taxon>
        <taxon>Rhabditomorpha</taxon>
        <taxon>Rhabditoidea</taxon>
        <taxon>Rhabditidae</taxon>
        <taxon>Peloderinae</taxon>
        <taxon>Caenorhabditis</taxon>
    </lineage>
</organism>